<accession>U4LA82</accession>
<feature type="region of interest" description="Disordered" evidence="1">
    <location>
        <begin position="193"/>
        <end position="248"/>
    </location>
</feature>
<feature type="compositionally biased region" description="Basic and acidic residues" evidence="1">
    <location>
        <begin position="199"/>
        <end position="210"/>
    </location>
</feature>
<evidence type="ECO:0000256" key="1">
    <source>
        <dbReference type="SAM" id="MobiDB-lite"/>
    </source>
</evidence>
<name>U4LA82_PYROM</name>
<organism evidence="3 4">
    <name type="scientific">Pyronema omphalodes (strain CBS 100304)</name>
    <name type="common">Pyronema confluens</name>
    <dbReference type="NCBI Taxonomy" id="1076935"/>
    <lineage>
        <taxon>Eukaryota</taxon>
        <taxon>Fungi</taxon>
        <taxon>Dikarya</taxon>
        <taxon>Ascomycota</taxon>
        <taxon>Pezizomycotina</taxon>
        <taxon>Pezizomycetes</taxon>
        <taxon>Pezizales</taxon>
        <taxon>Pyronemataceae</taxon>
        <taxon>Pyronema</taxon>
    </lineage>
</organism>
<reference evidence="3 4" key="1">
    <citation type="journal article" date="2013" name="PLoS Genet.">
        <title>The genome and development-dependent transcriptomes of Pyronema confluens: a window into fungal evolution.</title>
        <authorList>
            <person name="Traeger S."/>
            <person name="Altegoer F."/>
            <person name="Freitag M."/>
            <person name="Gabaldon T."/>
            <person name="Kempken F."/>
            <person name="Kumar A."/>
            <person name="Marcet-Houben M."/>
            <person name="Poggeler S."/>
            <person name="Stajich J.E."/>
            <person name="Nowrousian M."/>
        </authorList>
    </citation>
    <scope>NUCLEOTIDE SEQUENCE [LARGE SCALE GENOMIC DNA]</scope>
    <source>
        <strain evidence="4">CBS 100304</strain>
        <tissue evidence="3">Vegetative mycelium</tissue>
    </source>
</reference>
<dbReference type="Proteomes" id="UP000018144">
    <property type="component" value="Unassembled WGS sequence"/>
</dbReference>
<keyword evidence="2" id="KW-0732">Signal</keyword>
<gene>
    <name evidence="3" type="ORF">PCON_10227</name>
</gene>
<protein>
    <submittedName>
        <fullName evidence="3">Uncharacterized protein</fullName>
    </submittedName>
</protein>
<proteinExistence type="predicted"/>
<feature type="chain" id="PRO_5012000163" evidence="2">
    <location>
        <begin position="16"/>
        <end position="397"/>
    </location>
</feature>
<dbReference type="AlphaFoldDB" id="U4LA82"/>
<dbReference type="OrthoDB" id="5391381at2759"/>
<evidence type="ECO:0000256" key="2">
    <source>
        <dbReference type="SAM" id="SignalP"/>
    </source>
</evidence>
<keyword evidence="4" id="KW-1185">Reference proteome</keyword>
<evidence type="ECO:0000313" key="3">
    <source>
        <dbReference type="EMBL" id="CCX10633.1"/>
    </source>
</evidence>
<feature type="compositionally biased region" description="Basic and acidic residues" evidence="1">
    <location>
        <begin position="219"/>
        <end position="244"/>
    </location>
</feature>
<evidence type="ECO:0000313" key="4">
    <source>
        <dbReference type="Proteomes" id="UP000018144"/>
    </source>
</evidence>
<dbReference type="EMBL" id="HF935554">
    <property type="protein sequence ID" value="CCX10633.1"/>
    <property type="molecule type" value="Genomic_DNA"/>
</dbReference>
<feature type="signal peptide" evidence="2">
    <location>
        <begin position="1"/>
        <end position="15"/>
    </location>
</feature>
<sequence length="397" mass="43114">MHFTSLLSLVLLAHASISVPTAKIPRDSEVFPNGAYIRQTEFGEVLTLPADYDFSQPHFNMTLMMELRKRGEVVPPLKGVRPPKHYTQNAAPQFQTEGLTGIVDDILGGGLEASVNLDINIKRDEEGLLPRDAAPASQTEALGTAAGLLGGLISPVTGHLPREAALAPQTEAITGLLGNLGGLTAPVKGLLPRSASASDNEKRDAPRREWQQGQLVNYDTDRRRSSTTQDFDRRSVEPEPKPEAEASSSQLVKLWRRFLSPHSASVNTLNRRKDFPSSLPRGEIRCETSAGSPETIDLIIISERIAKYPDSQWCCSGPGICQELEAAGTAKVGVCNSKGENHCFHCGPFANAVYLIQEKCRKNFADGGGKGKMGKQSNRAGGFVRFGKYFDVNAYRA</sequence>